<reference evidence="3" key="1">
    <citation type="submission" date="2016-10" db="EMBL/GenBank/DDBJ databases">
        <authorList>
            <person name="Varghese N."/>
            <person name="Submissions S."/>
        </authorList>
    </citation>
    <scope>NUCLEOTIDE SEQUENCE [LARGE SCALE GENOMIC DNA]</scope>
    <source>
        <strain evidence="3">DSM 19684</strain>
    </source>
</reference>
<keyword evidence="3" id="KW-1185">Reference proteome</keyword>
<proteinExistence type="predicted"/>
<dbReference type="Pfam" id="PF14470">
    <property type="entry name" value="bPH_3"/>
    <property type="match status" value="1"/>
</dbReference>
<dbReference type="Proteomes" id="UP000199203">
    <property type="component" value="Unassembled WGS sequence"/>
</dbReference>
<evidence type="ECO:0000313" key="2">
    <source>
        <dbReference type="EMBL" id="SDF70813.1"/>
    </source>
</evidence>
<evidence type="ECO:0000259" key="1">
    <source>
        <dbReference type="Pfam" id="PF14470"/>
    </source>
</evidence>
<organism evidence="2 3">
    <name type="scientific">Epilithonimonas hungarica</name>
    <dbReference type="NCBI Taxonomy" id="454006"/>
    <lineage>
        <taxon>Bacteria</taxon>
        <taxon>Pseudomonadati</taxon>
        <taxon>Bacteroidota</taxon>
        <taxon>Flavobacteriia</taxon>
        <taxon>Flavobacteriales</taxon>
        <taxon>Weeksellaceae</taxon>
        <taxon>Chryseobacterium group</taxon>
        <taxon>Epilithonimonas</taxon>
    </lineage>
</organism>
<dbReference type="AlphaFoldDB" id="A0A1G7N9V6"/>
<sequence>MINNLKKFLNEEQDPKAVEKIIEKVNDLLTNGENVEYVAVQNKPTINLSPDSIVLTNKRILFFRSKTFGLVTDFQDYLWKDVSESHISEAILGSTFTMTAVTGFIETIDYIPKSQARKLYQYAQAKEEEMIEYRRQKELEEKRAAAGGITVNTQTEPAEELKPETTNEDPMETLLKLKAFLDNDLISAEDYETKKKEILDRM</sequence>
<dbReference type="STRING" id="454006.SAMN05421825_1922"/>
<gene>
    <name evidence="2" type="ORF">SAMN05421825_1922</name>
</gene>
<dbReference type="RefSeq" id="WP_089873260.1">
    <property type="nucleotide sequence ID" value="NZ_FNBH01000002.1"/>
</dbReference>
<evidence type="ECO:0000313" key="3">
    <source>
        <dbReference type="Proteomes" id="UP000199203"/>
    </source>
</evidence>
<dbReference type="EMBL" id="FNBH01000002">
    <property type="protein sequence ID" value="SDF70813.1"/>
    <property type="molecule type" value="Genomic_DNA"/>
</dbReference>
<accession>A0A1G7N9V6</accession>
<dbReference type="InterPro" id="IPR039519">
    <property type="entry name" value="YokE-like_PH"/>
</dbReference>
<feature type="domain" description="YokE-like PH" evidence="1">
    <location>
        <begin position="29"/>
        <end position="124"/>
    </location>
</feature>
<protein>
    <submittedName>
        <fullName evidence="2">PH domain-containing protein</fullName>
    </submittedName>
</protein>
<name>A0A1G7N9V6_9FLAO</name>
<dbReference type="OrthoDB" id="669357at2"/>